<reference evidence="1" key="1">
    <citation type="journal article" date="2021" name="PeerJ">
        <title>Extensive microbial diversity within the chicken gut microbiome revealed by metagenomics and culture.</title>
        <authorList>
            <person name="Gilroy R."/>
            <person name="Ravi A."/>
            <person name="Getino M."/>
            <person name="Pursley I."/>
            <person name="Horton D.L."/>
            <person name="Alikhan N.F."/>
            <person name="Baker D."/>
            <person name="Gharbi K."/>
            <person name="Hall N."/>
            <person name="Watson M."/>
            <person name="Adriaenssens E.M."/>
            <person name="Foster-Nyarko E."/>
            <person name="Jarju S."/>
            <person name="Secka A."/>
            <person name="Antonio M."/>
            <person name="Oren A."/>
            <person name="Chaudhuri R.R."/>
            <person name="La Ragione R."/>
            <person name="Hildebrand F."/>
            <person name="Pallen M.J."/>
        </authorList>
    </citation>
    <scope>NUCLEOTIDE SEQUENCE</scope>
    <source>
        <strain evidence="1">Gambia15-2214</strain>
    </source>
</reference>
<dbReference type="Proteomes" id="UP000823914">
    <property type="component" value="Unassembled WGS sequence"/>
</dbReference>
<dbReference type="AlphaFoldDB" id="A0A9E2P0C6"/>
<protein>
    <submittedName>
        <fullName evidence="1">DUF4276 family protein</fullName>
    </submittedName>
</protein>
<proteinExistence type="predicted"/>
<sequence length="226" mass="26053">MDKKGNYMHFQFLIEDQSGEIMLTHLMKKICIVYPSVTVNYKAFKGIGGFKKKNTVKEIKTGKLLNDLTLYLKGFNRSLRSIKSAIIVVLDNDTRETKDFRNELESIASQNNISIDHVFCIAVKEIEAWLLGDREAVLTAYPNARVSILDKYVQDSICGTWEILADATYHGGYKKFMKDCGNTYSEIGKHKCEWAEKIGQYMIWERNCSPSFKLFMTEIYNRLPSK</sequence>
<reference evidence="1" key="2">
    <citation type="submission" date="2021-04" db="EMBL/GenBank/DDBJ databases">
        <authorList>
            <person name="Gilroy R."/>
        </authorList>
    </citation>
    <scope>NUCLEOTIDE SEQUENCE</scope>
    <source>
        <strain evidence="1">Gambia15-2214</strain>
    </source>
</reference>
<accession>A0A9E2P0C6</accession>
<evidence type="ECO:0000313" key="2">
    <source>
        <dbReference type="Proteomes" id="UP000823914"/>
    </source>
</evidence>
<organism evidence="1 2">
    <name type="scientific">Candidatus Treponema excrementipullorum</name>
    <dbReference type="NCBI Taxonomy" id="2838768"/>
    <lineage>
        <taxon>Bacteria</taxon>
        <taxon>Pseudomonadati</taxon>
        <taxon>Spirochaetota</taxon>
        <taxon>Spirochaetia</taxon>
        <taxon>Spirochaetales</taxon>
        <taxon>Treponemataceae</taxon>
        <taxon>Treponema</taxon>
    </lineage>
</organism>
<gene>
    <name evidence="1" type="ORF">IAA16_04000</name>
</gene>
<dbReference type="EMBL" id="JAHLFV010000089">
    <property type="protein sequence ID" value="MBU3849708.1"/>
    <property type="molecule type" value="Genomic_DNA"/>
</dbReference>
<evidence type="ECO:0000313" key="1">
    <source>
        <dbReference type="EMBL" id="MBU3849708.1"/>
    </source>
</evidence>
<comment type="caution">
    <text evidence="1">The sequence shown here is derived from an EMBL/GenBank/DDBJ whole genome shotgun (WGS) entry which is preliminary data.</text>
</comment>
<name>A0A9E2P0C6_9SPIR</name>